<evidence type="ECO:0000256" key="1">
    <source>
        <dbReference type="SAM" id="MobiDB-lite"/>
    </source>
</evidence>
<dbReference type="AlphaFoldDB" id="X0Z2L8"/>
<feature type="compositionally biased region" description="Basic and acidic residues" evidence="1">
    <location>
        <begin position="27"/>
        <end position="40"/>
    </location>
</feature>
<sequence length="179" mass="19664">RANEAQRSRDDAQAGALADQQFTAEQNRLREEGRRSEGEAGRASQELQTQLRQTGATERANIPSGSTRETPEEAARRAGLIATKRAEVAELFKDASTKVTGPAKARIDQLKKEAETLHSAGTRLEDEEVQAQSGVLRRRLEILLAKFAEDPDLTNRLIQGGAQIDPVTGKWFDPSQSNE</sequence>
<feature type="compositionally biased region" description="Polar residues" evidence="1">
    <location>
        <begin position="45"/>
        <end position="56"/>
    </location>
</feature>
<comment type="caution">
    <text evidence="2">The sequence shown here is derived from an EMBL/GenBank/DDBJ whole genome shotgun (WGS) entry which is preliminary data.</text>
</comment>
<proteinExistence type="predicted"/>
<feature type="compositionally biased region" description="Basic and acidic residues" evidence="1">
    <location>
        <begin position="1"/>
        <end position="12"/>
    </location>
</feature>
<reference evidence="2" key="1">
    <citation type="journal article" date="2014" name="Front. Microbiol.">
        <title>High frequency of phylogenetically diverse reductive dehalogenase-homologous genes in deep subseafloor sedimentary metagenomes.</title>
        <authorList>
            <person name="Kawai M."/>
            <person name="Futagami T."/>
            <person name="Toyoda A."/>
            <person name="Takaki Y."/>
            <person name="Nishi S."/>
            <person name="Hori S."/>
            <person name="Arai W."/>
            <person name="Tsubouchi T."/>
            <person name="Morono Y."/>
            <person name="Uchiyama I."/>
            <person name="Ito T."/>
            <person name="Fujiyama A."/>
            <person name="Inagaki F."/>
            <person name="Takami H."/>
        </authorList>
    </citation>
    <scope>NUCLEOTIDE SEQUENCE</scope>
    <source>
        <strain evidence="2">Expedition CK06-06</strain>
    </source>
</reference>
<accession>X0Z2L8</accession>
<feature type="region of interest" description="Disordered" evidence="1">
    <location>
        <begin position="1"/>
        <end position="79"/>
    </location>
</feature>
<name>X0Z2L8_9ZZZZ</name>
<gene>
    <name evidence="2" type="ORF">S01H1_77791</name>
</gene>
<dbReference type="EMBL" id="BARS01052310">
    <property type="protein sequence ID" value="GAG52767.1"/>
    <property type="molecule type" value="Genomic_DNA"/>
</dbReference>
<protein>
    <submittedName>
        <fullName evidence="2">Uncharacterized protein</fullName>
    </submittedName>
</protein>
<evidence type="ECO:0000313" key="2">
    <source>
        <dbReference type="EMBL" id="GAG52767.1"/>
    </source>
</evidence>
<feature type="non-terminal residue" evidence="2">
    <location>
        <position position="1"/>
    </location>
</feature>
<organism evidence="2">
    <name type="scientific">marine sediment metagenome</name>
    <dbReference type="NCBI Taxonomy" id="412755"/>
    <lineage>
        <taxon>unclassified sequences</taxon>
        <taxon>metagenomes</taxon>
        <taxon>ecological metagenomes</taxon>
    </lineage>
</organism>